<keyword evidence="2" id="KW-1185">Reference proteome</keyword>
<sequence length="65" mass="6819">MKCKNALARATCRNASGNDSSVSGVFESGLRLFRPIAHVGSLEKCVGSAVQFPLITPKLILGVTT</sequence>
<name>A0A5B7D7R7_PORTR</name>
<accession>A0A5B7D7R7</accession>
<organism evidence="1 2">
    <name type="scientific">Portunus trituberculatus</name>
    <name type="common">Swimming crab</name>
    <name type="synonym">Neptunus trituberculatus</name>
    <dbReference type="NCBI Taxonomy" id="210409"/>
    <lineage>
        <taxon>Eukaryota</taxon>
        <taxon>Metazoa</taxon>
        <taxon>Ecdysozoa</taxon>
        <taxon>Arthropoda</taxon>
        <taxon>Crustacea</taxon>
        <taxon>Multicrustacea</taxon>
        <taxon>Malacostraca</taxon>
        <taxon>Eumalacostraca</taxon>
        <taxon>Eucarida</taxon>
        <taxon>Decapoda</taxon>
        <taxon>Pleocyemata</taxon>
        <taxon>Brachyura</taxon>
        <taxon>Eubrachyura</taxon>
        <taxon>Portunoidea</taxon>
        <taxon>Portunidae</taxon>
        <taxon>Portuninae</taxon>
        <taxon>Portunus</taxon>
    </lineage>
</organism>
<comment type="caution">
    <text evidence="1">The sequence shown here is derived from an EMBL/GenBank/DDBJ whole genome shotgun (WGS) entry which is preliminary data.</text>
</comment>
<reference evidence="1 2" key="1">
    <citation type="submission" date="2019-05" db="EMBL/GenBank/DDBJ databases">
        <title>Another draft genome of Portunus trituberculatus and its Hox gene families provides insights of decapod evolution.</title>
        <authorList>
            <person name="Jeong J.-H."/>
            <person name="Song I."/>
            <person name="Kim S."/>
            <person name="Choi T."/>
            <person name="Kim D."/>
            <person name="Ryu S."/>
            <person name="Kim W."/>
        </authorList>
    </citation>
    <scope>NUCLEOTIDE SEQUENCE [LARGE SCALE GENOMIC DNA]</scope>
    <source>
        <tissue evidence="1">Muscle</tissue>
    </source>
</reference>
<gene>
    <name evidence="1" type="ORF">E2C01_010180</name>
</gene>
<evidence type="ECO:0000313" key="2">
    <source>
        <dbReference type="Proteomes" id="UP000324222"/>
    </source>
</evidence>
<dbReference type="Proteomes" id="UP000324222">
    <property type="component" value="Unassembled WGS sequence"/>
</dbReference>
<proteinExistence type="predicted"/>
<protein>
    <submittedName>
        <fullName evidence="1">Uncharacterized protein</fullName>
    </submittedName>
</protein>
<dbReference type="AlphaFoldDB" id="A0A5B7D7R7"/>
<evidence type="ECO:0000313" key="1">
    <source>
        <dbReference type="EMBL" id="MPC17329.1"/>
    </source>
</evidence>
<dbReference type="EMBL" id="VSRR010000580">
    <property type="protein sequence ID" value="MPC17329.1"/>
    <property type="molecule type" value="Genomic_DNA"/>
</dbReference>